<dbReference type="AlphaFoldDB" id="A0AAV5HSK5"/>
<dbReference type="PANTHER" id="PTHR46336:SF3">
    <property type="entry name" value="BTB_POZ DOMAIN-CONTAINING PROTEIN POB1"/>
    <property type="match status" value="1"/>
</dbReference>
<evidence type="ECO:0000313" key="3">
    <source>
        <dbReference type="EMBL" id="GKU88000.1"/>
    </source>
</evidence>
<dbReference type="GO" id="GO:0010114">
    <property type="term" value="P:response to red light"/>
    <property type="evidence" value="ECO:0007669"/>
    <property type="project" value="TreeGrafter"/>
</dbReference>
<dbReference type="GO" id="GO:0005634">
    <property type="term" value="C:nucleus"/>
    <property type="evidence" value="ECO:0007669"/>
    <property type="project" value="TreeGrafter"/>
</dbReference>
<comment type="pathway">
    <text evidence="1">Protein modification; protein ubiquitination.</text>
</comment>
<keyword evidence="4" id="KW-1185">Reference proteome</keyword>
<evidence type="ECO:0000313" key="4">
    <source>
        <dbReference type="Proteomes" id="UP001054252"/>
    </source>
</evidence>
<dbReference type="EMBL" id="BPVZ01000002">
    <property type="protein sequence ID" value="GKU88000.1"/>
    <property type="molecule type" value="Genomic_DNA"/>
</dbReference>
<dbReference type="PROSITE" id="PS50097">
    <property type="entry name" value="BTB"/>
    <property type="match status" value="1"/>
</dbReference>
<accession>A0AAV5HSK5</accession>
<dbReference type="CDD" id="cd18186">
    <property type="entry name" value="BTB_POZ_ZBTB_KLHL-like"/>
    <property type="match status" value="1"/>
</dbReference>
<organism evidence="3 4">
    <name type="scientific">Rubroshorea leprosula</name>
    <dbReference type="NCBI Taxonomy" id="152421"/>
    <lineage>
        <taxon>Eukaryota</taxon>
        <taxon>Viridiplantae</taxon>
        <taxon>Streptophyta</taxon>
        <taxon>Embryophyta</taxon>
        <taxon>Tracheophyta</taxon>
        <taxon>Spermatophyta</taxon>
        <taxon>Magnoliopsida</taxon>
        <taxon>eudicotyledons</taxon>
        <taxon>Gunneridae</taxon>
        <taxon>Pentapetalae</taxon>
        <taxon>rosids</taxon>
        <taxon>malvids</taxon>
        <taxon>Malvales</taxon>
        <taxon>Dipterocarpaceae</taxon>
        <taxon>Rubroshorea</taxon>
    </lineage>
</organism>
<dbReference type="InterPro" id="IPR011333">
    <property type="entry name" value="SKP1/BTB/POZ_sf"/>
</dbReference>
<dbReference type="Proteomes" id="UP001054252">
    <property type="component" value="Unassembled WGS sequence"/>
</dbReference>
<protein>
    <recommendedName>
        <fullName evidence="2">BTB domain-containing protein</fullName>
    </recommendedName>
</protein>
<proteinExistence type="predicted"/>
<sequence>MDPDYSRGASSASDGDFGFAFNDSNFSDRLLKIEIMGGPSECCLDGEGCTTVADWARHRKRRREDIKKETALDLTLGAEEQILTGNQPDMDDGVGCENQDEEAEAMVEETSGDEAADSNELSWSMDCSTVLRVKTLHISSPILAAKSPFFYKLFSNGMRESEQRHVTLRINASES</sequence>
<name>A0AAV5HSK5_9ROSI</name>
<evidence type="ECO:0000256" key="1">
    <source>
        <dbReference type="ARBA" id="ARBA00004906"/>
    </source>
</evidence>
<evidence type="ECO:0000259" key="2">
    <source>
        <dbReference type="PROSITE" id="PS50097"/>
    </source>
</evidence>
<comment type="caution">
    <text evidence="3">The sequence shown here is derived from an EMBL/GenBank/DDBJ whole genome shotgun (WGS) entry which is preliminary data.</text>
</comment>
<dbReference type="Pfam" id="PF00651">
    <property type="entry name" value="BTB"/>
    <property type="match status" value="1"/>
</dbReference>
<gene>
    <name evidence="3" type="ORF">SLEP1_g2316</name>
</gene>
<dbReference type="Gene3D" id="3.30.710.10">
    <property type="entry name" value="Potassium Channel Kv1.1, Chain A"/>
    <property type="match status" value="1"/>
</dbReference>
<dbReference type="PANTHER" id="PTHR46336">
    <property type="entry name" value="OS02G0260700 PROTEIN"/>
    <property type="match status" value="1"/>
</dbReference>
<dbReference type="InterPro" id="IPR000210">
    <property type="entry name" value="BTB/POZ_dom"/>
</dbReference>
<dbReference type="InterPro" id="IPR045890">
    <property type="entry name" value="POB1-like"/>
</dbReference>
<feature type="domain" description="BTB" evidence="2">
    <location>
        <begin position="125"/>
        <end position="175"/>
    </location>
</feature>
<dbReference type="SUPFAM" id="SSF54695">
    <property type="entry name" value="POZ domain"/>
    <property type="match status" value="1"/>
</dbReference>
<reference evidence="3 4" key="1">
    <citation type="journal article" date="2021" name="Commun. Biol.">
        <title>The genome of Shorea leprosula (Dipterocarpaceae) highlights the ecological relevance of drought in aseasonal tropical rainforests.</title>
        <authorList>
            <person name="Ng K.K.S."/>
            <person name="Kobayashi M.J."/>
            <person name="Fawcett J.A."/>
            <person name="Hatakeyama M."/>
            <person name="Paape T."/>
            <person name="Ng C.H."/>
            <person name="Ang C.C."/>
            <person name="Tnah L.H."/>
            <person name="Lee C.T."/>
            <person name="Nishiyama T."/>
            <person name="Sese J."/>
            <person name="O'Brien M.J."/>
            <person name="Copetti D."/>
            <person name="Mohd Noor M.I."/>
            <person name="Ong R.C."/>
            <person name="Putra M."/>
            <person name="Sireger I.Z."/>
            <person name="Indrioko S."/>
            <person name="Kosugi Y."/>
            <person name="Izuno A."/>
            <person name="Isagi Y."/>
            <person name="Lee S.L."/>
            <person name="Shimizu K.K."/>
        </authorList>
    </citation>
    <scope>NUCLEOTIDE SEQUENCE [LARGE SCALE GENOMIC DNA]</scope>
    <source>
        <strain evidence="3">214</strain>
    </source>
</reference>